<dbReference type="AlphaFoldDB" id="A0A7K1S5W7"/>
<dbReference type="SUPFAM" id="SSF53335">
    <property type="entry name" value="S-adenosyl-L-methionine-dependent methyltransferases"/>
    <property type="match status" value="1"/>
</dbReference>
<evidence type="ECO:0000256" key="2">
    <source>
        <dbReference type="ARBA" id="ARBA00022603"/>
    </source>
</evidence>
<comment type="pathway">
    <text evidence="1">Lipid metabolism.</text>
</comment>
<proteinExistence type="predicted"/>
<evidence type="ECO:0000256" key="1">
    <source>
        <dbReference type="ARBA" id="ARBA00005189"/>
    </source>
</evidence>
<sequence length="266" mass="29769">MKSKVELYSGTYKNYADEVYANIRVQTYGEDIGQNSWITAEEYRHFFAVLGLAPNENVLELATGSGGPAVFMVKETGVNLVGIDSNENGVANATRLATENALNDKLNFRLGDASEPLPFEDECFDVVMTIDSINHFKNRGKVLAEIKRVLKPGGRLLYTDPVVVTGIVTNEELAIRSSIGYFLFVPVGENEKLLSEAGFTHIQCEDVTENIATTSKNWFDARENWKDELLKIETEDTFHGLQAFARVVHLLTSEKRLSRFMFTAIK</sequence>
<evidence type="ECO:0000256" key="4">
    <source>
        <dbReference type="ARBA" id="ARBA00025707"/>
    </source>
</evidence>
<dbReference type="Proteomes" id="UP000436006">
    <property type="component" value="Unassembled WGS sequence"/>
</dbReference>
<feature type="domain" description="Methyltransferase" evidence="5">
    <location>
        <begin position="54"/>
        <end position="169"/>
    </location>
</feature>
<reference evidence="6 7" key="1">
    <citation type="submission" date="2019-12" db="EMBL/GenBank/DDBJ databases">
        <title>Spirosoma sp. HMF4905 genome sequencing and assembly.</title>
        <authorList>
            <person name="Kang H."/>
            <person name="Cha I."/>
            <person name="Kim H."/>
            <person name="Joh K."/>
        </authorList>
    </citation>
    <scope>NUCLEOTIDE SEQUENCE [LARGE SCALE GENOMIC DNA]</scope>
    <source>
        <strain evidence="6 7">HMF4905</strain>
    </source>
</reference>
<organism evidence="6 7">
    <name type="scientific">Spirosoma arboris</name>
    <dbReference type="NCBI Taxonomy" id="2682092"/>
    <lineage>
        <taxon>Bacteria</taxon>
        <taxon>Pseudomonadati</taxon>
        <taxon>Bacteroidota</taxon>
        <taxon>Cytophagia</taxon>
        <taxon>Cytophagales</taxon>
        <taxon>Cytophagaceae</taxon>
        <taxon>Spirosoma</taxon>
    </lineage>
</organism>
<dbReference type="PANTHER" id="PTHR44307:SF2">
    <property type="entry name" value="PHOSPHOETHANOLAMINE METHYLTRANSFERASE ISOFORM X1"/>
    <property type="match status" value="1"/>
</dbReference>
<dbReference type="InterPro" id="IPR025714">
    <property type="entry name" value="Methyltranfer_dom"/>
</dbReference>
<comment type="pathway">
    <text evidence="4">Phospholipid metabolism.</text>
</comment>
<dbReference type="GO" id="GO:0032259">
    <property type="term" value="P:methylation"/>
    <property type="evidence" value="ECO:0007669"/>
    <property type="project" value="UniProtKB-KW"/>
</dbReference>
<dbReference type="Gene3D" id="3.40.50.150">
    <property type="entry name" value="Vaccinia Virus protein VP39"/>
    <property type="match status" value="1"/>
</dbReference>
<dbReference type="PANTHER" id="PTHR44307">
    <property type="entry name" value="PHOSPHOETHANOLAMINE METHYLTRANSFERASE"/>
    <property type="match status" value="1"/>
</dbReference>
<evidence type="ECO:0000313" key="7">
    <source>
        <dbReference type="Proteomes" id="UP000436006"/>
    </source>
</evidence>
<dbReference type="CDD" id="cd02440">
    <property type="entry name" value="AdoMet_MTases"/>
    <property type="match status" value="1"/>
</dbReference>
<evidence type="ECO:0000256" key="3">
    <source>
        <dbReference type="ARBA" id="ARBA00022679"/>
    </source>
</evidence>
<protein>
    <submittedName>
        <fullName evidence="6">Methyltransferase domain-containing protein</fullName>
    </submittedName>
</protein>
<dbReference type="EMBL" id="WPIN01000001">
    <property type="protein sequence ID" value="MVM29046.1"/>
    <property type="molecule type" value="Genomic_DNA"/>
</dbReference>
<dbReference type="Pfam" id="PF13847">
    <property type="entry name" value="Methyltransf_31"/>
    <property type="match status" value="1"/>
</dbReference>
<keyword evidence="3 6" id="KW-0808">Transferase</keyword>
<dbReference type="RefSeq" id="WP_157583126.1">
    <property type="nucleotide sequence ID" value="NZ_WPIN01000001.1"/>
</dbReference>
<keyword evidence="7" id="KW-1185">Reference proteome</keyword>
<accession>A0A7K1S5W7</accession>
<evidence type="ECO:0000259" key="5">
    <source>
        <dbReference type="Pfam" id="PF13847"/>
    </source>
</evidence>
<dbReference type="InterPro" id="IPR029063">
    <property type="entry name" value="SAM-dependent_MTases_sf"/>
</dbReference>
<evidence type="ECO:0000313" key="6">
    <source>
        <dbReference type="EMBL" id="MVM29046.1"/>
    </source>
</evidence>
<keyword evidence="2 6" id="KW-0489">Methyltransferase</keyword>
<gene>
    <name evidence="6" type="ORF">GO755_03310</name>
</gene>
<comment type="caution">
    <text evidence="6">The sequence shown here is derived from an EMBL/GenBank/DDBJ whole genome shotgun (WGS) entry which is preliminary data.</text>
</comment>
<dbReference type="GO" id="GO:0008168">
    <property type="term" value="F:methyltransferase activity"/>
    <property type="evidence" value="ECO:0007669"/>
    <property type="project" value="UniProtKB-KW"/>
</dbReference>
<name>A0A7K1S5W7_9BACT</name>